<dbReference type="CDD" id="cd00383">
    <property type="entry name" value="trans_reg_C"/>
    <property type="match status" value="1"/>
</dbReference>
<organism evidence="4 5">
    <name type="scientific">Bosea robiniae</name>
    <dbReference type="NCBI Taxonomy" id="1036780"/>
    <lineage>
        <taxon>Bacteria</taxon>
        <taxon>Pseudomonadati</taxon>
        <taxon>Pseudomonadota</taxon>
        <taxon>Alphaproteobacteria</taxon>
        <taxon>Hyphomicrobiales</taxon>
        <taxon>Boseaceae</taxon>
        <taxon>Bosea</taxon>
    </lineage>
</organism>
<evidence type="ECO:0000256" key="2">
    <source>
        <dbReference type="PROSITE-ProRule" id="PRU01091"/>
    </source>
</evidence>
<dbReference type="InterPro" id="IPR036388">
    <property type="entry name" value="WH-like_DNA-bd_sf"/>
</dbReference>
<protein>
    <submittedName>
        <fullName evidence="4">DNA-binding winged helix-turn-helix (WHTH) domain-containing protein</fullName>
    </submittedName>
</protein>
<feature type="domain" description="OmpR/PhoB-type" evidence="3">
    <location>
        <begin position="6"/>
        <end position="102"/>
    </location>
</feature>
<evidence type="ECO:0000256" key="1">
    <source>
        <dbReference type="ARBA" id="ARBA00023125"/>
    </source>
</evidence>
<gene>
    <name evidence="4" type="ORF">SAMN05421844_109210</name>
</gene>
<evidence type="ECO:0000313" key="4">
    <source>
        <dbReference type="EMBL" id="SDH58745.1"/>
    </source>
</evidence>
<reference evidence="4 5" key="1">
    <citation type="submission" date="2016-10" db="EMBL/GenBank/DDBJ databases">
        <authorList>
            <person name="Varghese N."/>
            <person name="Submissions S."/>
        </authorList>
    </citation>
    <scope>NUCLEOTIDE SEQUENCE [LARGE SCALE GENOMIC DNA]</scope>
    <source>
        <strain evidence="4 5">DSM 26672</strain>
    </source>
</reference>
<dbReference type="EMBL" id="FNBZ01000009">
    <property type="protein sequence ID" value="SDH58745.1"/>
    <property type="molecule type" value="Genomic_DNA"/>
</dbReference>
<comment type="caution">
    <text evidence="4">The sequence shown here is derived from an EMBL/GenBank/DDBJ whole genome shotgun (WGS) entry which is preliminary data.</text>
</comment>
<dbReference type="PROSITE" id="PS51755">
    <property type="entry name" value="OMPR_PHOB"/>
    <property type="match status" value="1"/>
</dbReference>
<dbReference type="Pfam" id="PF00486">
    <property type="entry name" value="Trans_reg_C"/>
    <property type="match status" value="1"/>
</dbReference>
<dbReference type="Proteomes" id="UP000199468">
    <property type="component" value="Unassembled WGS sequence"/>
</dbReference>
<dbReference type="InterPro" id="IPR016032">
    <property type="entry name" value="Sig_transdc_resp-reg_C-effctor"/>
</dbReference>
<name>A0ABY0P7H0_9HYPH</name>
<dbReference type="RefSeq" id="WP_091861970.1">
    <property type="nucleotide sequence ID" value="NZ_FNBZ01000009.1"/>
</dbReference>
<dbReference type="SMART" id="SM00862">
    <property type="entry name" value="Trans_reg_C"/>
    <property type="match status" value="1"/>
</dbReference>
<evidence type="ECO:0000313" key="5">
    <source>
        <dbReference type="Proteomes" id="UP000199468"/>
    </source>
</evidence>
<evidence type="ECO:0000259" key="3">
    <source>
        <dbReference type="PROSITE" id="PS51755"/>
    </source>
</evidence>
<feature type="DNA-binding region" description="OmpR/PhoB-type" evidence="2">
    <location>
        <begin position="6"/>
        <end position="102"/>
    </location>
</feature>
<keyword evidence="5" id="KW-1185">Reference proteome</keyword>
<proteinExistence type="predicted"/>
<accession>A0ABY0P7H0</accession>
<dbReference type="Gene3D" id="1.10.10.10">
    <property type="entry name" value="Winged helix-like DNA-binding domain superfamily/Winged helix DNA-binding domain"/>
    <property type="match status" value="1"/>
</dbReference>
<sequence>MDPALPKLLQFDRFALDLTRERLRAGDQEIALRPKAFEVLRHLAENAGRLVSKRELFEVVWPNVAVTDDSLVQCIRELRDKLGDTDHLLIETVPRRGYLLNAGHPPVAKEHDSLPPPERSQTPIVGSVGRRLVLWSPVQRKRASLATAAITICCLAAAGYLTAHLWLPSSANALFTEDDARRITAIAAEKELPLPPFQISRIGRGVLPEHRRFVGIWVSSTGFVNSNRQFMLVITGAEPSGIVTGFTVRGPPRALSLVVKPAGATHFKARVLGDSFRYSGPNSEREVVMTADRRLEFNEVFDTGVIVRVALDPVWALVEAEQKAALW</sequence>
<dbReference type="InterPro" id="IPR001867">
    <property type="entry name" value="OmpR/PhoB-type_DNA-bd"/>
</dbReference>
<dbReference type="SUPFAM" id="SSF46894">
    <property type="entry name" value="C-terminal effector domain of the bipartite response regulators"/>
    <property type="match status" value="1"/>
</dbReference>
<dbReference type="GO" id="GO:0003677">
    <property type="term" value="F:DNA binding"/>
    <property type="evidence" value="ECO:0007669"/>
    <property type="project" value="UniProtKB-KW"/>
</dbReference>
<keyword evidence="1 2" id="KW-0238">DNA-binding</keyword>